<gene>
    <name evidence="7" type="ORF">FISHEDRAFT_56183</name>
</gene>
<dbReference type="Gene3D" id="3.60.10.10">
    <property type="entry name" value="Endonuclease/exonuclease/phosphatase"/>
    <property type="match status" value="1"/>
</dbReference>
<proteinExistence type="inferred from homology"/>
<dbReference type="PANTHER" id="PTHR22748">
    <property type="entry name" value="AP ENDONUCLEASE"/>
    <property type="match status" value="1"/>
</dbReference>
<dbReference type="InterPro" id="IPR036691">
    <property type="entry name" value="Endo/exonu/phosph_ase_sf"/>
</dbReference>
<dbReference type="GO" id="GO:0008081">
    <property type="term" value="F:phosphoric diester hydrolase activity"/>
    <property type="evidence" value="ECO:0007669"/>
    <property type="project" value="TreeGrafter"/>
</dbReference>
<reference evidence="7 8" key="1">
    <citation type="journal article" date="2015" name="Fungal Genet. Biol.">
        <title>Evolution of novel wood decay mechanisms in Agaricales revealed by the genome sequences of Fistulina hepatica and Cylindrobasidium torrendii.</title>
        <authorList>
            <person name="Floudas D."/>
            <person name="Held B.W."/>
            <person name="Riley R."/>
            <person name="Nagy L.G."/>
            <person name="Koehler G."/>
            <person name="Ransdell A.S."/>
            <person name="Younus H."/>
            <person name="Chow J."/>
            <person name="Chiniquy J."/>
            <person name="Lipzen A."/>
            <person name="Tritt A."/>
            <person name="Sun H."/>
            <person name="Haridas S."/>
            <person name="LaButti K."/>
            <person name="Ohm R.A."/>
            <person name="Kues U."/>
            <person name="Blanchette R.A."/>
            <person name="Grigoriev I.V."/>
            <person name="Minto R.E."/>
            <person name="Hibbett D.S."/>
        </authorList>
    </citation>
    <scope>NUCLEOTIDE SEQUENCE [LARGE SCALE GENOMIC DNA]</scope>
    <source>
        <strain evidence="7 8">ATCC 64428</strain>
    </source>
</reference>
<organism evidence="7 8">
    <name type="scientific">Fistulina hepatica ATCC 64428</name>
    <dbReference type="NCBI Taxonomy" id="1128425"/>
    <lineage>
        <taxon>Eukaryota</taxon>
        <taxon>Fungi</taxon>
        <taxon>Dikarya</taxon>
        <taxon>Basidiomycota</taxon>
        <taxon>Agaricomycotina</taxon>
        <taxon>Agaricomycetes</taxon>
        <taxon>Agaricomycetidae</taxon>
        <taxon>Agaricales</taxon>
        <taxon>Fistulinaceae</taxon>
        <taxon>Fistulina</taxon>
    </lineage>
</organism>
<evidence type="ECO:0000313" key="7">
    <source>
        <dbReference type="EMBL" id="KIY52217.1"/>
    </source>
</evidence>
<dbReference type="GO" id="GO:0046872">
    <property type="term" value="F:metal ion binding"/>
    <property type="evidence" value="ECO:0007669"/>
    <property type="project" value="UniProtKB-KW"/>
</dbReference>
<keyword evidence="8" id="KW-1185">Reference proteome</keyword>
<dbReference type="Pfam" id="PF03372">
    <property type="entry name" value="Exo_endo_phos"/>
    <property type="match status" value="1"/>
</dbReference>
<protein>
    <submittedName>
        <fullName evidence="7">DNase I-like protein</fullName>
    </submittedName>
</protein>
<dbReference type="GO" id="GO:0003906">
    <property type="term" value="F:DNA-(apurinic or apyrimidinic site) endonuclease activity"/>
    <property type="evidence" value="ECO:0007669"/>
    <property type="project" value="TreeGrafter"/>
</dbReference>
<dbReference type="SUPFAM" id="SSF56219">
    <property type="entry name" value="DNase I-like"/>
    <property type="match status" value="1"/>
</dbReference>
<dbReference type="InterPro" id="IPR004808">
    <property type="entry name" value="AP_endonuc_1"/>
</dbReference>
<evidence type="ECO:0000256" key="1">
    <source>
        <dbReference type="ARBA" id="ARBA00001946"/>
    </source>
</evidence>
<keyword evidence="5" id="KW-0460">Magnesium</keyword>
<feature type="domain" description="Endonuclease/exonuclease/phosphatase" evidence="6">
    <location>
        <begin position="23"/>
        <end position="223"/>
    </location>
</feature>
<name>A0A0D7AKZ2_9AGAR</name>
<dbReference type="OrthoDB" id="3047174at2759"/>
<dbReference type="PANTHER" id="PTHR22748:SF26">
    <property type="entry name" value="ENDONUCLEASE_EXONUCLEASE_PHOSPHATASE DOMAIN-CONTAINING PROTEIN"/>
    <property type="match status" value="1"/>
</dbReference>
<comment type="similarity">
    <text evidence="2">Belongs to the DNA repair enzymes AP/ExoA family.</text>
</comment>
<keyword evidence="3" id="KW-0479">Metal-binding</keyword>
<dbReference type="GO" id="GO:0005634">
    <property type="term" value="C:nucleus"/>
    <property type="evidence" value="ECO:0007669"/>
    <property type="project" value="TreeGrafter"/>
</dbReference>
<dbReference type="Proteomes" id="UP000054144">
    <property type="component" value="Unassembled WGS sequence"/>
</dbReference>
<sequence>MRGRGNIDDRDTSPQNKWMHMNQLIRDKRIGILAVQETHLTQAHVDQIERIFGRRLKVLHSDGENATQAAGIAIVLNKEIMDVQNTEWTEVIPGRAAALRANWGESDGKICILVIYAPNAPRASKNFWEEIVEQWTLLELPKPDIMLGDMNMVEDSIDRLPERRDNEEMAEALDELKLYFRLKDGWRSANPDERGYTYMQTATGSQSRIDRIYVTNAVQKNALHWEIEQTSIATDHKLASVHQEDLERTLTMTREELRREGLPSIQQLHTKFKADIKDAAKDIAKVATPLIEKKIEAIQAKIKLNNNDLALTEDERMLSNVVLQKKSEELITERDRGKRQTIAANCRLRFEANDRF</sequence>
<dbReference type="EMBL" id="KN881645">
    <property type="protein sequence ID" value="KIY52217.1"/>
    <property type="molecule type" value="Genomic_DNA"/>
</dbReference>
<evidence type="ECO:0000313" key="8">
    <source>
        <dbReference type="Proteomes" id="UP000054144"/>
    </source>
</evidence>
<dbReference type="InterPro" id="IPR005135">
    <property type="entry name" value="Endo/exonuclease/phosphatase"/>
</dbReference>
<comment type="cofactor">
    <cofactor evidence="1">
        <name>Mg(2+)</name>
        <dbReference type="ChEBI" id="CHEBI:18420"/>
    </cofactor>
</comment>
<accession>A0A0D7AKZ2</accession>
<evidence type="ECO:0000256" key="3">
    <source>
        <dbReference type="ARBA" id="ARBA00022723"/>
    </source>
</evidence>
<keyword evidence="4" id="KW-0378">Hydrolase</keyword>
<evidence type="ECO:0000259" key="6">
    <source>
        <dbReference type="Pfam" id="PF03372"/>
    </source>
</evidence>
<dbReference type="AlphaFoldDB" id="A0A0D7AKZ2"/>
<dbReference type="GO" id="GO:0008311">
    <property type="term" value="F:double-stranded DNA 3'-5' DNA exonuclease activity"/>
    <property type="evidence" value="ECO:0007669"/>
    <property type="project" value="TreeGrafter"/>
</dbReference>
<evidence type="ECO:0000256" key="5">
    <source>
        <dbReference type="ARBA" id="ARBA00022842"/>
    </source>
</evidence>
<evidence type="ECO:0000256" key="2">
    <source>
        <dbReference type="ARBA" id="ARBA00007092"/>
    </source>
</evidence>
<evidence type="ECO:0000256" key="4">
    <source>
        <dbReference type="ARBA" id="ARBA00022801"/>
    </source>
</evidence>
<dbReference type="GO" id="GO:0006284">
    <property type="term" value="P:base-excision repair"/>
    <property type="evidence" value="ECO:0007669"/>
    <property type="project" value="TreeGrafter"/>
</dbReference>